<proteinExistence type="inferred from homology"/>
<dbReference type="Pfam" id="PF00528">
    <property type="entry name" value="BPD_transp_1"/>
    <property type="match status" value="1"/>
</dbReference>
<evidence type="ECO:0000256" key="5">
    <source>
        <dbReference type="ARBA" id="ARBA00022475"/>
    </source>
</evidence>
<evidence type="ECO:0000256" key="9">
    <source>
        <dbReference type="ARBA" id="ARBA00023136"/>
    </source>
</evidence>
<feature type="transmembrane region" description="Helical" evidence="10">
    <location>
        <begin position="84"/>
        <end position="104"/>
    </location>
</feature>
<reference evidence="13 14" key="1">
    <citation type="submission" date="2014-02" db="EMBL/GenBank/DDBJ databases">
        <title>The small core and large imbalanced accessory genome model reveals a collaborative survival strategy of Sorangium cellulosum strains in nature.</title>
        <authorList>
            <person name="Han K."/>
            <person name="Peng R."/>
            <person name="Blom J."/>
            <person name="Li Y.-Z."/>
        </authorList>
    </citation>
    <scope>NUCLEOTIDE SEQUENCE [LARGE SCALE GENOMIC DNA]</scope>
    <source>
        <strain evidence="13 14">So0157-25</strain>
    </source>
</reference>
<dbReference type="InterPro" id="IPR011867">
    <property type="entry name" value="ModB_ABC"/>
</dbReference>
<keyword evidence="6 11" id="KW-0500">Molybdenum</keyword>
<dbReference type="SUPFAM" id="SSF161098">
    <property type="entry name" value="MetI-like"/>
    <property type="match status" value="1"/>
</dbReference>
<comment type="subcellular location">
    <subcellularLocation>
        <location evidence="2 10">Cell membrane</location>
        <topology evidence="2 10">Multi-pass membrane protein</topology>
    </subcellularLocation>
</comment>
<sequence>MMDWSPLLLSFKVSLLATALAAVVGVGLGALLATRRFVGRDLLDVALTLPMVMPPTVLGYYVLVGVGRNSFLGQVYEGVVGSPVVFSRTGVVIAATVGCLPLIVKSARAAIEGVGKTYLQAACTLGAGPLRRFFVIQLPLAAGGIMAGVMLGFARALGDFGVTIMVAGNIPGETQTAPLAIYEAIEASRDDRAMGMVLVLTAFALVTLYLVNRFSRRAYT</sequence>
<dbReference type="NCBIfam" id="TIGR02141">
    <property type="entry name" value="modB_ABC"/>
    <property type="match status" value="1"/>
</dbReference>
<evidence type="ECO:0000259" key="12">
    <source>
        <dbReference type="PROSITE" id="PS50928"/>
    </source>
</evidence>
<evidence type="ECO:0000256" key="10">
    <source>
        <dbReference type="RuleBase" id="RU363032"/>
    </source>
</evidence>
<evidence type="ECO:0000256" key="11">
    <source>
        <dbReference type="RuleBase" id="RU365097"/>
    </source>
</evidence>
<protein>
    <recommendedName>
        <fullName evidence="11">Molybdenum transport system permease</fullName>
    </recommendedName>
</protein>
<dbReference type="GO" id="GO:0015098">
    <property type="term" value="F:molybdate ion transmembrane transporter activity"/>
    <property type="evidence" value="ECO:0007669"/>
    <property type="project" value="UniProtKB-UniRule"/>
</dbReference>
<feature type="transmembrane region" description="Helical" evidence="10">
    <location>
        <begin position="12"/>
        <end position="33"/>
    </location>
</feature>
<keyword evidence="5 11" id="KW-1003">Cell membrane</keyword>
<keyword evidence="8 10" id="KW-1133">Transmembrane helix</keyword>
<comment type="caution">
    <text evidence="13">The sequence shown here is derived from an EMBL/GenBank/DDBJ whole genome shotgun (WGS) entry which is preliminary data.</text>
</comment>
<evidence type="ECO:0000256" key="6">
    <source>
        <dbReference type="ARBA" id="ARBA00022505"/>
    </source>
</evidence>
<evidence type="ECO:0000256" key="2">
    <source>
        <dbReference type="ARBA" id="ARBA00004651"/>
    </source>
</evidence>
<keyword evidence="9 10" id="KW-0472">Membrane</keyword>
<feature type="transmembrane region" description="Helical" evidence="10">
    <location>
        <begin position="133"/>
        <end position="154"/>
    </location>
</feature>
<dbReference type="AlphaFoldDB" id="A0A150P2W3"/>
<dbReference type="CDD" id="cd06261">
    <property type="entry name" value="TM_PBP2"/>
    <property type="match status" value="1"/>
</dbReference>
<feature type="transmembrane region" description="Helical" evidence="10">
    <location>
        <begin position="45"/>
        <end position="64"/>
    </location>
</feature>
<organism evidence="13 14">
    <name type="scientific">Sorangium cellulosum</name>
    <name type="common">Polyangium cellulosum</name>
    <dbReference type="NCBI Taxonomy" id="56"/>
    <lineage>
        <taxon>Bacteria</taxon>
        <taxon>Pseudomonadati</taxon>
        <taxon>Myxococcota</taxon>
        <taxon>Polyangia</taxon>
        <taxon>Polyangiales</taxon>
        <taxon>Polyangiaceae</taxon>
        <taxon>Sorangium</taxon>
    </lineage>
</organism>
<dbReference type="InterPro" id="IPR035906">
    <property type="entry name" value="MetI-like_sf"/>
</dbReference>
<keyword evidence="7 10" id="KW-0812">Transmembrane</keyword>
<dbReference type="PROSITE" id="PS50928">
    <property type="entry name" value="ABC_TM1"/>
    <property type="match status" value="1"/>
</dbReference>
<evidence type="ECO:0000313" key="14">
    <source>
        <dbReference type="Proteomes" id="UP000075420"/>
    </source>
</evidence>
<dbReference type="InterPro" id="IPR000515">
    <property type="entry name" value="MetI-like"/>
</dbReference>
<dbReference type="PANTHER" id="PTHR30183">
    <property type="entry name" value="MOLYBDENUM TRANSPORT SYSTEM PERMEASE PROTEIN MODB"/>
    <property type="match status" value="1"/>
</dbReference>
<dbReference type="Gene3D" id="1.10.3720.10">
    <property type="entry name" value="MetI-like"/>
    <property type="match status" value="1"/>
</dbReference>
<feature type="domain" description="ABC transmembrane type-1" evidence="12">
    <location>
        <begin position="7"/>
        <end position="211"/>
    </location>
</feature>
<evidence type="ECO:0000256" key="3">
    <source>
        <dbReference type="ARBA" id="ARBA00007069"/>
    </source>
</evidence>
<evidence type="ECO:0000313" key="13">
    <source>
        <dbReference type="EMBL" id="KYF49741.1"/>
    </source>
</evidence>
<name>A0A150P2W3_SORCE</name>
<comment type="similarity">
    <text evidence="3 11">Belongs to the binding-protein-dependent transport system permease family. CysTW subfamily.</text>
</comment>
<comment type="function">
    <text evidence="1 11">Part of the binding-protein-dependent transport system for molybdenum; probably responsible for the translocation of the substrate across the membrane.</text>
</comment>
<dbReference type="Proteomes" id="UP000075420">
    <property type="component" value="Unassembled WGS sequence"/>
</dbReference>
<gene>
    <name evidence="13" type="ORF">BE08_06060</name>
</gene>
<feature type="transmembrane region" description="Helical" evidence="10">
    <location>
        <begin position="193"/>
        <end position="211"/>
    </location>
</feature>
<keyword evidence="4 10" id="KW-0813">Transport</keyword>
<evidence type="ECO:0000256" key="7">
    <source>
        <dbReference type="ARBA" id="ARBA00022692"/>
    </source>
</evidence>
<evidence type="ECO:0000256" key="8">
    <source>
        <dbReference type="ARBA" id="ARBA00022989"/>
    </source>
</evidence>
<dbReference type="GO" id="GO:0005886">
    <property type="term" value="C:plasma membrane"/>
    <property type="evidence" value="ECO:0007669"/>
    <property type="project" value="UniProtKB-SubCell"/>
</dbReference>
<accession>A0A150P2W3</accession>
<dbReference type="EMBL" id="JELY01003321">
    <property type="protein sequence ID" value="KYF49741.1"/>
    <property type="molecule type" value="Genomic_DNA"/>
</dbReference>
<dbReference type="PANTHER" id="PTHR30183:SF3">
    <property type="entry name" value="MOLYBDENUM TRANSPORT SYSTEM PERMEASE PROTEIN MODB"/>
    <property type="match status" value="1"/>
</dbReference>
<evidence type="ECO:0000256" key="4">
    <source>
        <dbReference type="ARBA" id="ARBA00022448"/>
    </source>
</evidence>
<evidence type="ECO:0000256" key="1">
    <source>
        <dbReference type="ARBA" id="ARBA00002949"/>
    </source>
</evidence>